<evidence type="ECO:0000256" key="1">
    <source>
        <dbReference type="ARBA" id="ARBA00023015"/>
    </source>
</evidence>
<evidence type="ECO:0000259" key="4">
    <source>
        <dbReference type="PROSITE" id="PS50949"/>
    </source>
</evidence>
<gene>
    <name evidence="5" type="ORF">EDD72_11024</name>
</gene>
<keyword evidence="6" id="KW-1185">Reference proteome</keyword>
<dbReference type="PANTHER" id="PTHR43537:SF5">
    <property type="entry name" value="UXU OPERON TRANSCRIPTIONAL REGULATOR"/>
    <property type="match status" value="1"/>
</dbReference>
<keyword evidence="3" id="KW-0804">Transcription</keyword>
<keyword evidence="2" id="KW-0238">DNA-binding</keyword>
<dbReference type="Gene3D" id="1.10.10.10">
    <property type="entry name" value="Winged helix-like DNA-binding domain superfamily/Winged helix DNA-binding domain"/>
    <property type="match status" value="1"/>
</dbReference>
<dbReference type="CDD" id="cd07377">
    <property type="entry name" value="WHTH_GntR"/>
    <property type="match status" value="1"/>
</dbReference>
<dbReference type="PROSITE" id="PS50949">
    <property type="entry name" value="HTH_GNTR"/>
    <property type="match status" value="1"/>
</dbReference>
<comment type="caution">
    <text evidence="5">The sequence shown here is derived from an EMBL/GenBank/DDBJ whole genome shotgun (WGS) entry which is preliminary data.</text>
</comment>
<accession>A0A4R3KHE3</accession>
<dbReference type="InterPro" id="IPR008920">
    <property type="entry name" value="TF_FadR/GntR_C"/>
</dbReference>
<dbReference type="AlphaFoldDB" id="A0A4R3KHE3"/>
<protein>
    <submittedName>
        <fullName evidence="5">GntR family transcriptional regulator</fullName>
    </submittedName>
</protein>
<evidence type="ECO:0000256" key="3">
    <source>
        <dbReference type="ARBA" id="ARBA00023163"/>
    </source>
</evidence>
<evidence type="ECO:0000256" key="2">
    <source>
        <dbReference type="ARBA" id="ARBA00023125"/>
    </source>
</evidence>
<dbReference type="GO" id="GO:0003677">
    <property type="term" value="F:DNA binding"/>
    <property type="evidence" value="ECO:0007669"/>
    <property type="project" value="UniProtKB-KW"/>
</dbReference>
<dbReference type="InterPro" id="IPR011711">
    <property type="entry name" value="GntR_C"/>
</dbReference>
<organism evidence="5 6">
    <name type="scientific">Tepidibacillus fermentans</name>
    <dbReference type="NCBI Taxonomy" id="1281767"/>
    <lineage>
        <taxon>Bacteria</taxon>
        <taxon>Bacillati</taxon>
        <taxon>Bacillota</taxon>
        <taxon>Bacilli</taxon>
        <taxon>Bacillales</taxon>
        <taxon>Bacillaceae</taxon>
        <taxon>Tepidibacillus</taxon>
    </lineage>
</organism>
<feature type="domain" description="HTH gntR-type" evidence="4">
    <location>
        <begin position="9"/>
        <end position="77"/>
    </location>
</feature>
<dbReference type="OrthoDB" id="9781630at2"/>
<evidence type="ECO:0000313" key="5">
    <source>
        <dbReference type="EMBL" id="TCS82091.1"/>
    </source>
</evidence>
<sequence>MKLKQIKPQKIYERVAEQLKEMILDGTLKPGERLLSVRELAEELQVGRSAVREALSALSAMGLIEIRQGEGTFVKKFSEADLLSFDVSDQLIDIDQIKSLMEVRKIIEVSAVELAAQRRTNEDLFHLEEALNRMKEDLKTLDENEAADWMFHYAIAKATKNNMLVHIIESISDSIKKNLKTNRKILFSLPGTPEQLLEEHSNIFHAIEKRDSQEARKLMLEHLQRVEDKIFVLSNDIALEKG</sequence>
<dbReference type="RefSeq" id="WP_132768926.1">
    <property type="nucleotide sequence ID" value="NZ_SMAB01000010.1"/>
</dbReference>
<name>A0A4R3KHE3_9BACI</name>
<dbReference type="Pfam" id="PF07729">
    <property type="entry name" value="FCD"/>
    <property type="match status" value="1"/>
</dbReference>
<dbReference type="InterPro" id="IPR036390">
    <property type="entry name" value="WH_DNA-bd_sf"/>
</dbReference>
<reference evidence="5 6" key="1">
    <citation type="submission" date="2019-03" db="EMBL/GenBank/DDBJ databases">
        <title>Genomic Encyclopedia of Type Strains, Phase IV (KMG-IV): sequencing the most valuable type-strain genomes for metagenomic binning, comparative biology and taxonomic classification.</title>
        <authorList>
            <person name="Goeker M."/>
        </authorList>
    </citation>
    <scope>NUCLEOTIDE SEQUENCE [LARGE SCALE GENOMIC DNA]</scope>
    <source>
        <strain evidence="5 6">DSM 23802</strain>
    </source>
</reference>
<dbReference type="SUPFAM" id="SSF46785">
    <property type="entry name" value="Winged helix' DNA-binding domain"/>
    <property type="match status" value="1"/>
</dbReference>
<dbReference type="Gene3D" id="1.20.120.530">
    <property type="entry name" value="GntR ligand-binding domain-like"/>
    <property type="match status" value="1"/>
</dbReference>
<keyword evidence="1" id="KW-0805">Transcription regulation</keyword>
<dbReference type="GO" id="GO:0003700">
    <property type="term" value="F:DNA-binding transcription factor activity"/>
    <property type="evidence" value="ECO:0007669"/>
    <property type="project" value="InterPro"/>
</dbReference>
<dbReference type="SMART" id="SM00345">
    <property type="entry name" value="HTH_GNTR"/>
    <property type="match status" value="1"/>
</dbReference>
<evidence type="ECO:0000313" key="6">
    <source>
        <dbReference type="Proteomes" id="UP000295788"/>
    </source>
</evidence>
<dbReference type="PANTHER" id="PTHR43537">
    <property type="entry name" value="TRANSCRIPTIONAL REGULATOR, GNTR FAMILY"/>
    <property type="match status" value="1"/>
</dbReference>
<dbReference type="InterPro" id="IPR036388">
    <property type="entry name" value="WH-like_DNA-bd_sf"/>
</dbReference>
<dbReference type="Pfam" id="PF00392">
    <property type="entry name" value="GntR"/>
    <property type="match status" value="1"/>
</dbReference>
<dbReference type="SUPFAM" id="SSF48008">
    <property type="entry name" value="GntR ligand-binding domain-like"/>
    <property type="match status" value="1"/>
</dbReference>
<dbReference type="SMART" id="SM00895">
    <property type="entry name" value="FCD"/>
    <property type="match status" value="1"/>
</dbReference>
<dbReference type="EMBL" id="SMAB01000010">
    <property type="protein sequence ID" value="TCS82091.1"/>
    <property type="molecule type" value="Genomic_DNA"/>
</dbReference>
<dbReference type="PRINTS" id="PR00035">
    <property type="entry name" value="HTHGNTR"/>
</dbReference>
<dbReference type="InterPro" id="IPR000524">
    <property type="entry name" value="Tscrpt_reg_HTH_GntR"/>
</dbReference>
<dbReference type="Proteomes" id="UP000295788">
    <property type="component" value="Unassembled WGS sequence"/>
</dbReference>
<proteinExistence type="predicted"/>